<feature type="coiled-coil region" evidence="1">
    <location>
        <begin position="44"/>
        <end position="71"/>
    </location>
</feature>
<proteinExistence type="predicted"/>
<sequence>MIQNEWNPANQCMSYITDKDRRCQNKSKSDFCAHHHKYNDKILNDIRKETIKKLKINIKKINKEVQEIIKEQHINLYVDIIVNTPELDKKYKHNLFNLYVSWDEINLSQRIIIDNEVWVVNLLINHLTNQLNHSNMENPYPIFPSNPFTRKLFSISDLLTLKKRIISLNIKINMSLKILLNQTEKILTMFYDEAIANSNNFSSSLIDTLQKHLRFMLLHEKNSQSSYIGIWVPQTFPLTTFEKFYKQFMNIPYQIIVDNDIYDNPYREILQKEFELFPFEDYDIFDDRFCGFI</sequence>
<gene>
    <name evidence="2" type="ORF">Klosneuvirus_1_205</name>
</gene>
<accession>A0A1V0SI89</accession>
<keyword evidence="1" id="KW-0175">Coiled coil</keyword>
<evidence type="ECO:0000256" key="1">
    <source>
        <dbReference type="SAM" id="Coils"/>
    </source>
</evidence>
<reference evidence="2" key="1">
    <citation type="journal article" date="2017" name="Science">
        <title>Giant viruses with an expanded complement of translation system components.</title>
        <authorList>
            <person name="Schulz F."/>
            <person name="Yutin N."/>
            <person name="Ivanova N.N."/>
            <person name="Ortega D.R."/>
            <person name="Lee T.K."/>
            <person name="Vierheilig J."/>
            <person name="Daims H."/>
            <person name="Horn M."/>
            <person name="Wagner M."/>
            <person name="Jensen G.J."/>
            <person name="Kyrpides N.C."/>
            <person name="Koonin E.V."/>
            <person name="Woyke T."/>
        </authorList>
    </citation>
    <scope>NUCLEOTIDE SEQUENCE</scope>
    <source>
        <strain evidence="2">KNV1</strain>
    </source>
</reference>
<name>A0A1V0SI89_9VIRU</name>
<organism evidence="2">
    <name type="scientific">Klosneuvirus KNV1</name>
    <dbReference type="NCBI Taxonomy" id="1977640"/>
    <lineage>
        <taxon>Viruses</taxon>
        <taxon>Varidnaviria</taxon>
        <taxon>Bamfordvirae</taxon>
        <taxon>Nucleocytoviricota</taxon>
        <taxon>Megaviricetes</taxon>
        <taxon>Imitervirales</taxon>
        <taxon>Mimiviridae</taxon>
        <taxon>Klosneuvirinae</taxon>
        <taxon>Klosneuvirus</taxon>
    </lineage>
</organism>
<dbReference type="EMBL" id="KY684108">
    <property type="protein sequence ID" value="ARF11348.1"/>
    <property type="molecule type" value="Genomic_DNA"/>
</dbReference>
<protein>
    <submittedName>
        <fullName evidence="2">Uncharacterized protein</fullName>
    </submittedName>
</protein>
<evidence type="ECO:0000313" key="2">
    <source>
        <dbReference type="EMBL" id="ARF11348.1"/>
    </source>
</evidence>